<keyword evidence="3" id="KW-0560">Oxidoreductase</keyword>
<evidence type="ECO:0000256" key="2">
    <source>
        <dbReference type="ARBA" id="ARBA00022857"/>
    </source>
</evidence>
<comment type="caution">
    <text evidence="5">The sequence shown here is derived from an EMBL/GenBank/DDBJ whole genome shotgun (WGS) entry which is preliminary data.</text>
</comment>
<dbReference type="EMBL" id="JBBWRZ010000002">
    <property type="protein sequence ID" value="KAK8244069.1"/>
    <property type="molecule type" value="Genomic_DNA"/>
</dbReference>
<proteinExistence type="inferred from homology"/>
<dbReference type="InterPro" id="IPR020904">
    <property type="entry name" value="Sc_DH/Rdtase_CS"/>
</dbReference>
<gene>
    <name evidence="5" type="ORF">HDK90DRAFT_144203</name>
</gene>
<dbReference type="PRINTS" id="PR00080">
    <property type="entry name" value="SDRFAMILY"/>
</dbReference>
<dbReference type="InterPro" id="IPR036291">
    <property type="entry name" value="NAD(P)-bd_dom_sf"/>
</dbReference>
<dbReference type="PROSITE" id="PS00061">
    <property type="entry name" value="ADH_SHORT"/>
    <property type="match status" value="1"/>
</dbReference>
<dbReference type="SUPFAM" id="SSF51735">
    <property type="entry name" value="NAD(P)-binding Rossmann-fold domains"/>
    <property type="match status" value="1"/>
</dbReference>
<evidence type="ECO:0000256" key="4">
    <source>
        <dbReference type="RuleBase" id="RU000363"/>
    </source>
</evidence>
<dbReference type="PRINTS" id="PR00081">
    <property type="entry name" value="GDHRDH"/>
</dbReference>
<organism evidence="5 6">
    <name type="scientific">Phyllosticta capitalensis</name>
    <dbReference type="NCBI Taxonomy" id="121624"/>
    <lineage>
        <taxon>Eukaryota</taxon>
        <taxon>Fungi</taxon>
        <taxon>Dikarya</taxon>
        <taxon>Ascomycota</taxon>
        <taxon>Pezizomycotina</taxon>
        <taxon>Dothideomycetes</taxon>
        <taxon>Dothideomycetes incertae sedis</taxon>
        <taxon>Botryosphaeriales</taxon>
        <taxon>Phyllostictaceae</taxon>
        <taxon>Phyllosticta</taxon>
    </lineage>
</organism>
<keyword evidence="2" id="KW-0521">NADP</keyword>
<accession>A0ABR1YZD8</accession>
<dbReference type="InterPro" id="IPR002347">
    <property type="entry name" value="SDR_fam"/>
</dbReference>
<evidence type="ECO:0000256" key="1">
    <source>
        <dbReference type="ARBA" id="ARBA00006484"/>
    </source>
</evidence>
<keyword evidence="6" id="KW-1185">Reference proteome</keyword>
<evidence type="ECO:0000256" key="3">
    <source>
        <dbReference type="ARBA" id="ARBA00023002"/>
    </source>
</evidence>
<name>A0ABR1YZD8_9PEZI</name>
<dbReference type="PANTHER" id="PTHR44229">
    <property type="entry name" value="15-HYDROXYPROSTAGLANDIN DEHYDROGENASE [NAD(+)]"/>
    <property type="match status" value="1"/>
</dbReference>
<sequence>MPKVALITGAANGIGLAVAKSLSTSTSPPWHIHIVDANPSAGAAAAASLPHATFHCADVTNYDALAAAFAAAYAAEKRLDFVFANAGIVERVKFFVETATQKTEDDGPPSFPDHALKVLDIDLKSVMFTSFLAAHYMTREKAEGELEEGNANGGSLVIISSAAGHYASPSVPIYAAAKHGALGLARSLAPDLYASHNIRVNAVCPGMVPTSLMEEWAESGKFDMASNFNMWTPVPCVVDAVLRLANAGTDAERVVSDSAGNEVKVGEMFGQAIECSGDKWYWRDQVPLCDDLMAKVMGYGSQKSGKN</sequence>
<reference evidence="5 6" key="1">
    <citation type="submission" date="2024-04" db="EMBL/GenBank/DDBJ databases">
        <title>Phyllosticta paracitricarpa is synonymous to the EU quarantine fungus P. citricarpa based on phylogenomic analyses.</title>
        <authorList>
            <consortium name="Lawrence Berkeley National Laboratory"/>
            <person name="Van Ingen-Buijs V.A."/>
            <person name="Van Westerhoven A.C."/>
            <person name="Haridas S."/>
            <person name="Skiadas P."/>
            <person name="Martin F."/>
            <person name="Groenewald J.Z."/>
            <person name="Crous P.W."/>
            <person name="Seidl M.F."/>
        </authorList>
    </citation>
    <scope>NUCLEOTIDE SEQUENCE [LARGE SCALE GENOMIC DNA]</scope>
    <source>
        <strain evidence="5 6">CBS 123374</strain>
    </source>
</reference>
<dbReference type="Proteomes" id="UP001492380">
    <property type="component" value="Unassembled WGS sequence"/>
</dbReference>
<protein>
    <submittedName>
        <fullName evidence="5">Uncharacterized protein</fullName>
    </submittedName>
</protein>
<dbReference type="PANTHER" id="PTHR44229:SF4">
    <property type="entry name" value="15-HYDROXYPROSTAGLANDIN DEHYDROGENASE [NAD(+)]"/>
    <property type="match status" value="1"/>
</dbReference>
<dbReference type="Gene3D" id="3.40.50.720">
    <property type="entry name" value="NAD(P)-binding Rossmann-like Domain"/>
    <property type="match status" value="1"/>
</dbReference>
<evidence type="ECO:0000313" key="5">
    <source>
        <dbReference type="EMBL" id="KAK8244069.1"/>
    </source>
</evidence>
<evidence type="ECO:0000313" key="6">
    <source>
        <dbReference type="Proteomes" id="UP001492380"/>
    </source>
</evidence>
<comment type="similarity">
    <text evidence="1 4">Belongs to the short-chain dehydrogenases/reductases (SDR) family.</text>
</comment>
<dbReference type="Pfam" id="PF00106">
    <property type="entry name" value="adh_short"/>
    <property type="match status" value="1"/>
</dbReference>